<dbReference type="InterPro" id="IPR035959">
    <property type="entry name" value="RutC-like_sf"/>
</dbReference>
<dbReference type="EMBL" id="FNYW01000049">
    <property type="protein sequence ID" value="SEJ01324.1"/>
    <property type="molecule type" value="Genomic_DNA"/>
</dbReference>
<dbReference type="InterPro" id="IPR006056">
    <property type="entry name" value="RidA"/>
</dbReference>
<accession>A0A1H6VEB0</accession>
<dbReference type="GO" id="GO:0005829">
    <property type="term" value="C:cytosol"/>
    <property type="evidence" value="ECO:0007669"/>
    <property type="project" value="TreeGrafter"/>
</dbReference>
<dbReference type="GO" id="GO:0019239">
    <property type="term" value="F:deaminase activity"/>
    <property type="evidence" value="ECO:0007669"/>
    <property type="project" value="TreeGrafter"/>
</dbReference>
<dbReference type="PANTHER" id="PTHR11803">
    <property type="entry name" value="2-IMINOBUTANOATE/2-IMINOPROPANOATE DEAMINASE RIDA"/>
    <property type="match status" value="1"/>
</dbReference>
<evidence type="ECO:0000313" key="2">
    <source>
        <dbReference type="EMBL" id="SEJ01324.1"/>
    </source>
</evidence>
<keyword evidence="3" id="KW-1185">Reference proteome</keyword>
<dbReference type="Gene3D" id="3.30.1330.40">
    <property type="entry name" value="RutC-like"/>
    <property type="match status" value="1"/>
</dbReference>
<dbReference type="Pfam" id="PF01042">
    <property type="entry name" value="Ribonuc_L-PSP"/>
    <property type="match status" value="1"/>
</dbReference>
<dbReference type="InterPro" id="IPR006175">
    <property type="entry name" value="YjgF/YER057c/UK114"/>
</dbReference>
<name>A0A1H6VEB0_9LACT</name>
<dbReference type="CDD" id="cd00448">
    <property type="entry name" value="YjgF_YER057c_UK114_family"/>
    <property type="match status" value="1"/>
</dbReference>
<proteinExistence type="inferred from homology"/>
<organism evidence="2 3">
    <name type="scientific">Alkalibacterium gilvum</name>
    <dbReference type="NCBI Taxonomy" id="1130080"/>
    <lineage>
        <taxon>Bacteria</taxon>
        <taxon>Bacillati</taxon>
        <taxon>Bacillota</taxon>
        <taxon>Bacilli</taxon>
        <taxon>Lactobacillales</taxon>
        <taxon>Carnobacteriaceae</taxon>
        <taxon>Alkalibacterium</taxon>
    </lineage>
</organism>
<dbReference type="PANTHER" id="PTHR11803:SF39">
    <property type="entry name" value="2-IMINOBUTANOATE_2-IMINOPROPANOATE DEAMINASE"/>
    <property type="match status" value="1"/>
</dbReference>
<dbReference type="SUPFAM" id="SSF55298">
    <property type="entry name" value="YjgF-like"/>
    <property type="match status" value="1"/>
</dbReference>
<dbReference type="AlphaFoldDB" id="A0A1H6VEB0"/>
<evidence type="ECO:0000313" key="3">
    <source>
        <dbReference type="Proteomes" id="UP000198564"/>
    </source>
</evidence>
<dbReference type="STRING" id="1130080.SAMN04488113_1497"/>
<dbReference type="OrthoDB" id="9803101at2"/>
<dbReference type="InterPro" id="IPR019897">
    <property type="entry name" value="RidA_CS"/>
</dbReference>
<evidence type="ECO:0000256" key="1">
    <source>
        <dbReference type="ARBA" id="ARBA00010552"/>
    </source>
</evidence>
<dbReference type="FunFam" id="3.30.1330.40:FF:000001">
    <property type="entry name" value="L-PSP family endoribonuclease"/>
    <property type="match status" value="1"/>
</dbReference>
<protein>
    <submittedName>
        <fullName evidence="2">2-iminobutanoate/2-iminopropanoate deaminase</fullName>
    </submittedName>
</protein>
<dbReference type="PROSITE" id="PS01094">
    <property type="entry name" value="UPF0076"/>
    <property type="match status" value="1"/>
</dbReference>
<sequence length="119" mass="13271">MVAELKSVGPYSLYRWAGDLLFISGQLPINPHTGLLEEGFKDQCARSLSNIQTILEGEGLTLNDIVKLTVLVDDLEDFNEVNEVFEEVFDQPYPSRSTFEAARLPKDALIEIEAIAIKS</sequence>
<gene>
    <name evidence="2" type="ORF">SAMN04488113_1497</name>
</gene>
<dbReference type="Proteomes" id="UP000198564">
    <property type="component" value="Unassembled WGS sequence"/>
</dbReference>
<reference evidence="3" key="1">
    <citation type="submission" date="2016-10" db="EMBL/GenBank/DDBJ databases">
        <authorList>
            <person name="Varghese N."/>
            <person name="Submissions S."/>
        </authorList>
    </citation>
    <scope>NUCLEOTIDE SEQUENCE [LARGE SCALE GENOMIC DNA]</scope>
    <source>
        <strain evidence="3">DSM 25751</strain>
    </source>
</reference>
<comment type="similarity">
    <text evidence="1">Belongs to the RutC family.</text>
</comment>
<dbReference type="RefSeq" id="WP_091636484.1">
    <property type="nucleotide sequence ID" value="NZ_FNYW01000049.1"/>
</dbReference>
<dbReference type="NCBIfam" id="TIGR00004">
    <property type="entry name" value="Rid family detoxifying hydrolase"/>
    <property type="match status" value="1"/>
</dbReference>